<evidence type="ECO:0000313" key="1">
    <source>
        <dbReference type="EMBL" id="OCH92165.1"/>
    </source>
</evidence>
<name>A0A8E2B1L7_9APHY</name>
<dbReference type="OrthoDB" id="2744543at2759"/>
<dbReference type="EMBL" id="KV722373">
    <property type="protein sequence ID" value="OCH92165.1"/>
    <property type="molecule type" value="Genomic_DNA"/>
</dbReference>
<keyword evidence="2" id="KW-1185">Reference proteome</keyword>
<dbReference type="Proteomes" id="UP000250043">
    <property type="component" value="Unassembled WGS sequence"/>
</dbReference>
<organism evidence="1 2">
    <name type="scientific">Obba rivulosa</name>
    <dbReference type="NCBI Taxonomy" id="1052685"/>
    <lineage>
        <taxon>Eukaryota</taxon>
        <taxon>Fungi</taxon>
        <taxon>Dikarya</taxon>
        <taxon>Basidiomycota</taxon>
        <taxon>Agaricomycotina</taxon>
        <taxon>Agaricomycetes</taxon>
        <taxon>Polyporales</taxon>
        <taxon>Gelatoporiaceae</taxon>
        <taxon>Obba</taxon>
    </lineage>
</organism>
<reference evidence="1 2" key="1">
    <citation type="submission" date="2016-07" db="EMBL/GenBank/DDBJ databases">
        <title>Draft genome of the white-rot fungus Obba rivulosa 3A-2.</title>
        <authorList>
            <consortium name="DOE Joint Genome Institute"/>
            <person name="Miettinen O."/>
            <person name="Riley R."/>
            <person name="Acob R."/>
            <person name="Barry K."/>
            <person name="Cullen D."/>
            <person name="De Vries R."/>
            <person name="Hainaut M."/>
            <person name="Hatakka A."/>
            <person name="Henrissat B."/>
            <person name="Hilden K."/>
            <person name="Kuo R."/>
            <person name="Labutti K."/>
            <person name="Lipzen A."/>
            <person name="Makela M.R."/>
            <person name="Sandor L."/>
            <person name="Spatafora J.W."/>
            <person name="Grigoriev I.V."/>
            <person name="Hibbett D.S."/>
        </authorList>
    </citation>
    <scope>NUCLEOTIDE SEQUENCE [LARGE SCALE GENOMIC DNA]</scope>
    <source>
        <strain evidence="1 2">3A-2</strain>
    </source>
</reference>
<dbReference type="AlphaFoldDB" id="A0A8E2B1L7"/>
<gene>
    <name evidence="1" type="ORF">OBBRIDRAFT_470158</name>
</gene>
<proteinExistence type="predicted"/>
<protein>
    <submittedName>
        <fullName evidence="1">Uncharacterized protein</fullName>
    </submittedName>
</protein>
<dbReference type="Gene3D" id="3.40.630.30">
    <property type="match status" value="1"/>
</dbReference>
<accession>A0A8E2B1L7</accession>
<evidence type="ECO:0000313" key="2">
    <source>
        <dbReference type="Proteomes" id="UP000250043"/>
    </source>
</evidence>
<sequence length="177" mass="20124">MSTSEKVDDSIKVEPLKHKHLPKAVRTVRDALKGDPLDRYFKNTPDSDRASFGKGRQLIAFTLTEEPYIRKKQTLTVNGGDAIVHYRRAPNDQMARNPLDRALDEIAKLAIKELRLFDSAEQKKRKAEFIAKHQDALNAMDDDVNEMSLRSLATVPSKQRRGYGSKLVRASGEYHFT</sequence>